<protein>
    <submittedName>
        <fullName evidence="1">Uncharacterized protein</fullName>
    </submittedName>
</protein>
<accession>A0A8J8FCG1</accession>
<sequence>MRRTLVRTNLWATNRENLYRKPKRHRLVRIGTRFLRPENAVFLVVLAGTKNGRNIKKNDKPNNRSDAKMQKIAIFMRFLQAFELLFEKHQ</sequence>
<name>A0A8J8FCG1_9BACT</name>
<dbReference type="EMBL" id="WHPF01000001">
    <property type="protein sequence ID" value="NNV54008.1"/>
    <property type="molecule type" value="Genomic_DNA"/>
</dbReference>
<dbReference type="Proteomes" id="UP000598971">
    <property type="component" value="Unassembled WGS sequence"/>
</dbReference>
<dbReference type="AlphaFoldDB" id="A0A8J8FCG1"/>
<keyword evidence="2" id="KW-1185">Reference proteome</keyword>
<evidence type="ECO:0000313" key="2">
    <source>
        <dbReference type="Proteomes" id="UP000598971"/>
    </source>
</evidence>
<comment type="caution">
    <text evidence="1">The sequence shown here is derived from an EMBL/GenBank/DDBJ whole genome shotgun (WGS) entry which is preliminary data.</text>
</comment>
<gene>
    <name evidence="1" type="ORF">GD597_00965</name>
</gene>
<evidence type="ECO:0000313" key="1">
    <source>
        <dbReference type="EMBL" id="NNV54008.1"/>
    </source>
</evidence>
<organism evidence="1 2">
    <name type="scientific">Limnovirga soli</name>
    <dbReference type="NCBI Taxonomy" id="2656915"/>
    <lineage>
        <taxon>Bacteria</taxon>
        <taxon>Pseudomonadati</taxon>
        <taxon>Bacteroidota</taxon>
        <taxon>Chitinophagia</taxon>
        <taxon>Chitinophagales</taxon>
        <taxon>Chitinophagaceae</taxon>
        <taxon>Limnovirga</taxon>
    </lineage>
</organism>
<proteinExistence type="predicted"/>
<reference evidence="1" key="1">
    <citation type="submission" date="2019-10" db="EMBL/GenBank/DDBJ databases">
        <title>Draft genome sequence of Panacibacter sp. KCS-6.</title>
        <authorList>
            <person name="Yim K.J."/>
        </authorList>
    </citation>
    <scope>NUCLEOTIDE SEQUENCE</scope>
    <source>
        <strain evidence="1">KCS-6</strain>
    </source>
</reference>